<feature type="compositionally biased region" description="Low complexity" evidence="8">
    <location>
        <begin position="204"/>
        <end position="273"/>
    </location>
</feature>
<dbReference type="GO" id="GO:0010041">
    <property type="term" value="P:response to iron(III) ion"/>
    <property type="evidence" value="ECO:0007669"/>
    <property type="project" value="TreeGrafter"/>
</dbReference>
<feature type="region of interest" description="Disordered" evidence="8">
    <location>
        <begin position="109"/>
        <end position="289"/>
    </location>
</feature>
<feature type="transmembrane region" description="Helical" evidence="9">
    <location>
        <begin position="595"/>
        <end position="615"/>
    </location>
</feature>
<dbReference type="AlphaFoldDB" id="A0A941IVI2"/>
<feature type="region of interest" description="Disordered" evidence="8">
    <location>
        <begin position="1"/>
        <end position="94"/>
    </location>
</feature>
<feature type="compositionally biased region" description="Polar residues" evidence="8">
    <location>
        <begin position="28"/>
        <end position="52"/>
    </location>
</feature>
<feature type="transmembrane region" description="Helical" evidence="9">
    <location>
        <begin position="653"/>
        <end position="674"/>
    </location>
</feature>
<feature type="transmembrane region" description="Helical" evidence="9">
    <location>
        <begin position="408"/>
        <end position="431"/>
    </location>
</feature>
<dbReference type="GO" id="GO:0016763">
    <property type="term" value="F:pentosyltransferase activity"/>
    <property type="evidence" value="ECO:0007669"/>
    <property type="project" value="TreeGrafter"/>
</dbReference>
<keyword evidence="6 9" id="KW-1133">Transmembrane helix</keyword>
<evidence type="ECO:0000313" key="12">
    <source>
        <dbReference type="EMBL" id="MBR7837251.1"/>
    </source>
</evidence>
<evidence type="ECO:0000256" key="3">
    <source>
        <dbReference type="ARBA" id="ARBA00022676"/>
    </source>
</evidence>
<comment type="subcellular location">
    <subcellularLocation>
        <location evidence="1">Cell membrane</location>
        <topology evidence="1">Multi-pass membrane protein</topology>
    </subcellularLocation>
</comment>
<dbReference type="InterPro" id="IPR056785">
    <property type="entry name" value="YkcA/B-like_C"/>
</dbReference>
<feature type="domain" description="Glycosyltransferase RgtA/B/C/D-like" evidence="10">
    <location>
        <begin position="364"/>
        <end position="521"/>
    </location>
</feature>
<dbReference type="InterPro" id="IPR050297">
    <property type="entry name" value="LipidA_mod_glycosyltrf_83"/>
</dbReference>
<dbReference type="Proteomes" id="UP000675781">
    <property type="component" value="Unassembled WGS sequence"/>
</dbReference>
<feature type="transmembrane region" description="Helical" evidence="9">
    <location>
        <begin position="507"/>
        <end position="527"/>
    </location>
</feature>
<evidence type="ECO:0000256" key="4">
    <source>
        <dbReference type="ARBA" id="ARBA00022679"/>
    </source>
</evidence>
<feature type="compositionally biased region" description="Low complexity" evidence="8">
    <location>
        <begin position="918"/>
        <end position="931"/>
    </location>
</feature>
<feature type="transmembrane region" description="Helical" evidence="9">
    <location>
        <begin position="474"/>
        <end position="495"/>
    </location>
</feature>
<keyword evidence="4 12" id="KW-0808">Transferase</keyword>
<sequence length="968" mass="98621">MSQSTAGGAQEPQATTSGGSAADEAATGFTTAELTSTQAAQRLTDQGAQSAAETAVHAVASMAEDGAPSTRGGGSPDDAPLTHHESISSEVAAPEAVAPAGVLASADAPALGSAPARPGSADVSSHLSELDTDLLPPPHRGEAPEPESGGAGTFGLPHPTSESTATSDSAAAPRPAAAAAAAAHVAAAAESTATPDSVPVIPNPTSSSSPASASASSPTSTSTSTSASTSTSTSASASTSTSTPDSLSPTAPPTASSHAYAAPLASPSRPASAGERALPSSGDSSSSRFGAGPLRVRTWWRAFPLWERRALAGIVAFAALMYGWEAAHASYHGFYAVAVRSMTTGWRAFVFGALDPNASITIDKIPGFLWPQALSAMVFGFHAWSLALPQAVEGVVAVVALHSAVRRWVGPAAGVTAAGIFALTPVVASLFGKVLEDAALTCLLVLAAAAWQRAVETGRLRSLVLSGVWVGLAFQAKMLQSWAVLPAFALVYLIAAPPRFLVRLRHTLVAGAVCLGVSLSWVIIATLTPAADRPYVDGSTNNSAAAMVFGYNGLARFGSVGVSAAGTGSVAATQGARFGGGSSSSGWLKLLQHDLASQVGWLYPVALAGIAFGLWRRRRGRTDVARAGTLMWTGWLLLTGLALSAGSVPHSTYVVALAPPLAALSAFALVRTVAMYRAPRSTRERLALPALTAVTLAWAVHLSAAFPRFLPGVALPLSAAAVTVVALAVVVGRATGRRSGMTRWSAGLCCGLMLAVPAAWSVSVFDPAYAGSSGNANAGGYEGGMHFGLRTAKQPRQATRTTHQGFNPFNPPTTLDAAQSRLLAYLADHRDGARYLVATESWGAASPYILMDEAAILPMGGFSGNASFPQPQQFESMIKTGEIHYVLLTGQGMRFRGTSAAASPATSGLREKPRTPEARSASSSASSTAGGESDLARVATLVKKSCHLVPTSAYGAVQQETAPLYRCG</sequence>
<keyword evidence="13" id="KW-1185">Reference proteome</keyword>
<dbReference type="EMBL" id="JAGSOG010000191">
    <property type="protein sequence ID" value="MBR7837251.1"/>
    <property type="molecule type" value="Genomic_DNA"/>
</dbReference>
<feature type="transmembrane region" description="Helical" evidence="9">
    <location>
        <begin position="744"/>
        <end position="765"/>
    </location>
</feature>
<dbReference type="GO" id="GO:0009103">
    <property type="term" value="P:lipopolysaccharide biosynthetic process"/>
    <property type="evidence" value="ECO:0007669"/>
    <property type="project" value="UniProtKB-ARBA"/>
</dbReference>
<organism evidence="12 13">
    <name type="scientific">Actinospica durhamensis</name>
    <dbReference type="NCBI Taxonomy" id="1508375"/>
    <lineage>
        <taxon>Bacteria</taxon>
        <taxon>Bacillati</taxon>
        <taxon>Actinomycetota</taxon>
        <taxon>Actinomycetes</taxon>
        <taxon>Catenulisporales</taxon>
        <taxon>Actinospicaceae</taxon>
        <taxon>Actinospica</taxon>
    </lineage>
</organism>
<gene>
    <name evidence="12" type="ORF">KDL01_28495</name>
</gene>
<dbReference type="PANTHER" id="PTHR33908">
    <property type="entry name" value="MANNOSYLTRANSFERASE YKCB-RELATED"/>
    <property type="match status" value="1"/>
</dbReference>
<dbReference type="InterPro" id="IPR038731">
    <property type="entry name" value="RgtA/B/C-like"/>
</dbReference>
<keyword evidence="7 9" id="KW-0472">Membrane</keyword>
<dbReference type="Pfam" id="PF13231">
    <property type="entry name" value="PMT_2"/>
    <property type="match status" value="1"/>
</dbReference>
<feature type="region of interest" description="Disordered" evidence="8">
    <location>
        <begin position="899"/>
        <end position="931"/>
    </location>
</feature>
<feature type="transmembrane region" description="Helical" evidence="9">
    <location>
        <begin position="712"/>
        <end position="732"/>
    </location>
</feature>
<protein>
    <submittedName>
        <fullName evidence="12">Glycosyltransferase family 39 protein</fullName>
        <ecNumber evidence="12">2.4.-.-</ecNumber>
    </submittedName>
</protein>
<keyword evidence="2" id="KW-1003">Cell membrane</keyword>
<evidence type="ECO:0000256" key="8">
    <source>
        <dbReference type="SAM" id="MobiDB-lite"/>
    </source>
</evidence>
<accession>A0A941IVI2</accession>
<evidence type="ECO:0000256" key="6">
    <source>
        <dbReference type="ARBA" id="ARBA00022989"/>
    </source>
</evidence>
<feature type="transmembrane region" description="Helical" evidence="9">
    <location>
        <begin position="686"/>
        <end position="706"/>
    </location>
</feature>
<feature type="compositionally biased region" description="Polar residues" evidence="8">
    <location>
        <begin position="1"/>
        <end position="19"/>
    </location>
</feature>
<name>A0A941IVI2_9ACTN</name>
<feature type="compositionally biased region" description="Low complexity" evidence="8">
    <location>
        <begin position="159"/>
        <end position="195"/>
    </location>
</feature>
<evidence type="ECO:0000256" key="7">
    <source>
        <dbReference type="ARBA" id="ARBA00023136"/>
    </source>
</evidence>
<reference evidence="12" key="1">
    <citation type="submission" date="2021-04" db="EMBL/GenBank/DDBJ databases">
        <title>Genome based classification of Actinospica acidithermotolerans sp. nov., an actinobacterium isolated from an Indonesian hot spring.</title>
        <authorList>
            <person name="Kusuma A.B."/>
            <person name="Putra K.E."/>
            <person name="Nafisah S."/>
            <person name="Loh J."/>
            <person name="Nouioui I."/>
            <person name="Goodfellow M."/>
        </authorList>
    </citation>
    <scope>NUCLEOTIDE SEQUENCE</scope>
    <source>
        <strain evidence="12">CSCA 57</strain>
    </source>
</reference>
<evidence type="ECO:0000256" key="5">
    <source>
        <dbReference type="ARBA" id="ARBA00022692"/>
    </source>
</evidence>
<dbReference type="EC" id="2.4.-.-" evidence="12"/>
<dbReference type="PANTHER" id="PTHR33908:SF3">
    <property type="entry name" value="UNDECAPRENYL PHOSPHATE-ALPHA-4-AMINO-4-DEOXY-L-ARABINOSE ARABINOSYL TRANSFERASE"/>
    <property type="match status" value="1"/>
</dbReference>
<evidence type="ECO:0000259" key="11">
    <source>
        <dbReference type="Pfam" id="PF24878"/>
    </source>
</evidence>
<dbReference type="GO" id="GO:0005886">
    <property type="term" value="C:plasma membrane"/>
    <property type="evidence" value="ECO:0007669"/>
    <property type="project" value="UniProtKB-SubCell"/>
</dbReference>
<feature type="transmembrane region" description="Helical" evidence="9">
    <location>
        <begin position="627"/>
        <end position="647"/>
    </location>
</feature>
<evidence type="ECO:0000256" key="1">
    <source>
        <dbReference type="ARBA" id="ARBA00004651"/>
    </source>
</evidence>
<dbReference type="Pfam" id="PF24878">
    <property type="entry name" value="YkcB_C"/>
    <property type="match status" value="1"/>
</dbReference>
<evidence type="ECO:0000256" key="9">
    <source>
        <dbReference type="SAM" id="Phobius"/>
    </source>
</evidence>
<feature type="domain" description="Putative mannosyltransferase YkcA/B-like C-terminal" evidence="11">
    <location>
        <begin position="822"/>
        <end position="894"/>
    </location>
</feature>
<evidence type="ECO:0000256" key="2">
    <source>
        <dbReference type="ARBA" id="ARBA00022475"/>
    </source>
</evidence>
<dbReference type="RefSeq" id="WP_212531718.1">
    <property type="nucleotide sequence ID" value="NZ_JAGSOG010000191.1"/>
</dbReference>
<evidence type="ECO:0000313" key="13">
    <source>
        <dbReference type="Proteomes" id="UP000675781"/>
    </source>
</evidence>
<proteinExistence type="predicted"/>
<keyword evidence="3 12" id="KW-0328">Glycosyltransferase</keyword>
<evidence type="ECO:0000259" key="10">
    <source>
        <dbReference type="Pfam" id="PF13231"/>
    </source>
</evidence>
<keyword evidence="5 9" id="KW-0812">Transmembrane</keyword>
<comment type="caution">
    <text evidence="12">The sequence shown here is derived from an EMBL/GenBank/DDBJ whole genome shotgun (WGS) entry which is preliminary data.</text>
</comment>